<dbReference type="InterPro" id="IPR057087">
    <property type="entry name" value="Gp12-like"/>
</dbReference>
<dbReference type="Proteomes" id="UP001154259">
    <property type="component" value="Unassembled WGS sequence"/>
</dbReference>
<dbReference type="EMBL" id="CAMXCS010000003">
    <property type="protein sequence ID" value="CAI3948970.1"/>
    <property type="molecule type" value="Genomic_DNA"/>
</dbReference>
<gene>
    <name evidence="3" type="ORF">R53529_LOCUS1581</name>
    <name evidence="2" type="ORF">R53530_LOCUS1675</name>
</gene>
<evidence type="ECO:0000259" key="1">
    <source>
        <dbReference type="Pfam" id="PF23961"/>
    </source>
</evidence>
<comment type="caution">
    <text evidence="2">The sequence shown here is derived from an EMBL/GenBank/DDBJ whole genome shotgun (WGS) entry which is preliminary data.</text>
</comment>
<dbReference type="Proteomes" id="UP001154255">
    <property type="component" value="Unassembled WGS sequence"/>
</dbReference>
<dbReference type="RefSeq" id="WP_271790013.1">
    <property type="nucleotide sequence ID" value="NZ_CAMXCJ010000009.1"/>
</dbReference>
<accession>A0A9W4TQ83</accession>
<evidence type="ECO:0000313" key="2">
    <source>
        <dbReference type="EMBL" id="CAI3948494.1"/>
    </source>
</evidence>
<protein>
    <recommendedName>
        <fullName evidence="1">Phage neck terminator protein gp12-like domain-containing protein</fullName>
    </recommendedName>
</protein>
<sequence>MRQKKTPAQVTAKAPKDGEFPELKKLTYKQMYNLVEKFIKKAIPIKGAKLTVINGMQNRVSTPKAPFILLQIESDDQISTPETRYTNKHKITWARSQITMGISFFGNNNIAALEMAKSFTVRFNDAWASEQFAQYSDIFFPLYSDDARLEPVFTDGEDQFTDKCSVTTYFEHHPEFGMCENSAKEISMNVNIAG</sequence>
<organism evidence="2 4">
    <name type="scientific">Commensalibacter communis</name>
    <dbReference type="NCBI Taxonomy" id="2972786"/>
    <lineage>
        <taxon>Bacteria</taxon>
        <taxon>Pseudomonadati</taxon>
        <taxon>Pseudomonadota</taxon>
        <taxon>Alphaproteobacteria</taxon>
        <taxon>Acetobacterales</taxon>
        <taxon>Acetobacteraceae</taxon>
    </lineage>
</organism>
<evidence type="ECO:0000313" key="5">
    <source>
        <dbReference type="Proteomes" id="UP001154259"/>
    </source>
</evidence>
<dbReference type="EMBL" id="CAMXCM010000004">
    <property type="protein sequence ID" value="CAI3948494.1"/>
    <property type="molecule type" value="Genomic_DNA"/>
</dbReference>
<dbReference type="NCBIfam" id="NF047498">
    <property type="entry name" value="LIC_12616_fam"/>
    <property type="match status" value="1"/>
</dbReference>
<dbReference type="Pfam" id="PF23961">
    <property type="entry name" value="Phage_tail_terminator_9"/>
    <property type="match status" value="1"/>
</dbReference>
<proteinExistence type="predicted"/>
<name>A0A9W4TQ83_9PROT</name>
<keyword evidence="5" id="KW-1185">Reference proteome</keyword>
<reference evidence="2" key="1">
    <citation type="submission" date="2022-10" db="EMBL/GenBank/DDBJ databases">
        <authorList>
            <person name="Botero Cardona J."/>
        </authorList>
    </citation>
    <scope>NUCLEOTIDE SEQUENCE</scope>
    <source>
        <strain evidence="2">LMG 31819</strain>
        <strain evidence="3">R-53529</strain>
    </source>
</reference>
<evidence type="ECO:0000313" key="4">
    <source>
        <dbReference type="Proteomes" id="UP001154255"/>
    </source>
</evidence>
<dbReference type="AlphaFoldDB" id="A0A9W4TQ83"/>
<feature type="domain" description="Phage neck terminator protein gp12-like" evidence="1">
    <location>
        <begin position="35"/>
        <end position="157"/>
    </location>
</feature>
<evidence type="ECO:0000313" key="3">
    <source>
        <dbReference type="EMBL" id="CAI3948970.1"/>
    </source>
</evidence>